<name>A0A1L8R995_9ENTE</name>
<dbReference type="AlphaFoldDB" id="A0A1L8R995"/>
<reference evidence="1 2" key="1">
    <citation type="submission" date="2014-12" db="EMBL/GenBank/DDBJ databases">
        <title>Draft genome sequences of 29 type strains of Enterococci.</title>
        <authorList>
            <person name="Zhong Z."/>
            <person name="Sun Z."/>
            <person name="Liu W."/>
            <person name="Zhang W."/>
            <person name="Zhang H."/>
        </authorList>
    </citation>
    <scope>NUCLEOTIDE SEQUENCE [LARGE SCALE GENOMIC DNA]</scope>
    <source>
        <strain evidence="1 2">DSM 21207</strain>
    </source>
</reference>
<sequence length="103" mass="11977">MWRPVISEKVIKSGVLISGLRLMQNQTWRSNKKKRELMILGNQISEIMALHMTSDELIVGIPLNRVEVKLLEVPRYENEQGFHVLSQISESIEGYFIRIEKIV</sequence>
<evidence type="ECO:0000313" key="1">
    <source>
        <dbReference type="EMBL" id="OJG16304.1"/>
    </source>
</evidence>
<proteinExistence type="predicted"/>
<gene>
    <name evidence="1" type="ORF">RU96_GL001046</name>
</gene>
<dbReference type="EMBL" id="JXKG01000002">
    <property type="protein sequence ID" value="OJG16304.1"/>
    <property type="molecule type" value="Genomic_DNA"/>
</dbReference>
<accession>A0A1L8R995</accession>
<dbReference type="RefSeq" id="WP_071863877.1">
    <property type="nucleotide sequence ID" value="NZ_JBHLVQ010000010.1"/>
</dbReference>
<organism evidence="1 2">
    <name type="scientific">Enterococcus canintestini</name>
    <dbReference type="NCBI Taxonomy" id="317010"/>
    <lineage>
        <taxon>Bacteria</taxon>
        <taxon>Bacillati</taxon>
        <taxon>Bacillota</taxon>
        <taxon>Bacilli</taxon>
        <taxon>Lactobacillales</taxon>
        <taxon>Enterococcaceae</taxon>
        <taxon>Enterococcus</taxon>
    </lineage>
</organism>
<dbReference type="Proteomes" id="UP000182835">
    <property type="component" value="Unassembled WGS sequence"/>
</dbReference>
<protein>
    <submittedName>
        <fullName evidence="1">Uncharacterized protein</fullName>
    </submittedName>
</protein>
<comment type="caution">
    <text evidence="1">The sequence shown here is derived from an EMBL/GenBank/DDBJ whole genome shotgun (WGS) entry which is preliminary data.</text>
</comment>
<dbReference type="OrthoDB" id="2184877at2"/>
<evidence type="ECO:0000313" key="2">
    <source>
        <dbReference type="Proteomes" id="UP000182835"/>
    </source>
</evidence>